<dbReference type="GO" id="GO:0009898">
    <property type="term" value="C:cytoplasmic side of plasma membrane"/>
    <property type="evidence" value="ECO:0007669"/>
    <property type="project" value="UniProtKB-UniRule"/>
</dbReference>
<dbReference type="AlphaFoldDB" id="A0A081NAQ5"/>
<feature type="topological domain" description="Cytoplasmic" evidence="2">
    <location>
        <begin position="22"/>
        <end position="392"/>
    </location>
</feature>
<keyword evidence="1 2" id="KW-0479">Metal-binding</keyword>
<dbReference type="GO" id="GO:0008653">
    <property type="term" value="P:lipopolysaccharide metabolic process"/>
    <property type="evidence" value="ECO:0007669"/>
    <property type="project" value="InterPro"/>
</dbReference>
<evidence type="ECO:0000313" key="6">
    <source>
        <dbReference type="Proteomes" id="UP000028006"/>
    </source>
</evidence>
<sequence>MPDVALLALIVVAMLAGYLLGRRDLRKKNESRSSGQPLSKEYFVGLNYLLNEQTDEAIETFIKALDLNNDTVDTYLALGSLFARRGEVEKSIRVHQDLLARPSLTASQSLRVQLELAKDFMQAGLLDRAEAMLSEMVRNHHEYRSEALQQLLKIYEQEREWSKAVAIGEELRKSGGDQYAVDLAHFYCEGAQICIDRNDRVSARKAIRQAFTRDRNCVRASLLLARMEFDDARYRDCIKALEKVALQKSRYVPLTLDLLEQAYNRLGNVRGFTAYLGRCLNERPGAAVILAMTRVLASDRGDEQALKFLTDQLRKHPSLKGLNALMNLQLRNPAVGSLESIRLLKEMTDKMLELKPVYQCSSCGFSGKEMHWMCPGCHSWGAIAPVQGIEGE</sequence>
<accession>A0A081NAQ5</accession>
<gene>
    <name evidence="2" type="primary">lapB</name>
    <name evidence="5" type="ORF">GZ77_02575</name>
</gene>
<evidence type="ECO:0000313" key="5">
    <source>
        <dbReference type="EMBL" id="KEQ15528.1"/>
    </source>
</evidence>
<feature type="binding site" evidence="2">
    <location>
        <position position="360"/>
    </location>
    <ligand>
        <name>Fe cation</name>
        <dbReference type="ChEBI" id="CHEBI:24875"/>
    </ligand>
</feature>
<keyword evidence="6" id="KW-1185">Reference proteome</keyword>
<feature type="domain" description="LapB rubredoxin metal binding" evidence="4">
    <location>
        <begin position="358"/>
        <end position="385"/>
    </location>
</feature>
<dbReference type="Pfam" id="PF18073">
    <property type="entry name" value="Zn_ribbon_LapB"/>
    <property type="match status" value="1"/>
</dbReference>
<comment type="function">
    <text evidence="2">Modulates cellular lipopolysaccharide (LPS) levels by regulating LpxC, which is involved in lipid A biosynthesis. May act by modulating the proteolytic activity of FtsH towards LpxC. May also coordinate assembly of proteins involved in LPS synthesis at the plasma membrane.</text>
</comment>
<evidence type="ECO:0000256" key="3">
    <source>
        <dbReference type="PROSITE-ProRule" id="PRU00339"/>
    </source>
</evidence>
<keyword evidence="2" id="KW-0408">Iron</keyword>
<dbReference type="InterPro" id="IPR030865">
    <property type="entry name" value="LapB"/>
</dbReference>
<dbReference type="InterPro" id="IPR011990">
    <property type="entry name" value="TPR-like_helical_dom_sf"/>
</dbReference>
<organism evidence="5 6">
    <name type="scientific">Endozoicomonas montiporae</name>
    <dbReference type="NCBI Taxonomy" id="1027273"/>
    <lineage>
        <taxon>Bacteria</taxon>
        <taxon>Pseudomonadati</taxon>
        <taxon>Pseudomonadota</taxon>
        <taxon>Gammaproteobacteria</taxon>
        <taxon>Oceanospirillales</taxon>
        <taxon>Endozoicomonadaceae</taxon>
        <taxon>Endozoicomonas</taxon>
    </lineage>
</organism>
<feature type="repeat" description="TPR" evidence="3">
    <location>
        <begin position="38"/>
        <end position="71"/>
    </location>
</feature>
<dbReference type="InterPro" id="IPR041166">
    <property type="entry name" value="Rubredoxin_2"/>
</dbReference>
<feature type="binding site" evidence="2">
    <location>
        <position position="374"/>
    </location>
    <ligand>
        <name>Fe cation</name>
        <dbReference type="ChEBI" id="CHEBI:24875"/>
    </ligand>
</feature>
<keyword evidence="2" id="KW-1003">Cell membrane</keyword>
<dbReference type="NCBIfam" id="NF008757">
    <property type="entry name" value="PRK11788.1-5"/>
    <property type="match status" value="1"/>
</dbReference>
<comment type="caution">
    <text evidence="5">The sequence shown here is derived from an EMBL/GenBank/DDBJ whole genome shotgun (WGS) entry which is preliminary data.</text>
</comment>
<dbReference type="SUPFAM" id="SSF48452">
    <property type="entry name" value="TPR-like"/>
    <property type="match status" value="1"/>
</dbReference>
<keyword evidence="2 3" id="KW-0802">TPR repeat</keyword>
<dbReference type="EMBL" id="JOKG01000001">
    <property type="protein sequence ID" value="KEQ15528.1"/>
    <property type="molecule type" value="Genomic_DNA"/>
</dbReference>
<keyword evidence="2" id="KW-0812">Transmembrane</keyword>
<dbReference type="InterPro" id="IPR019734">
    <property type="entry name" value="TPR_rpt"/>
</dbReference>
<evidence type="ECO:0000259" key="4">
    <source>
        <dbReference type="Pfam" id="PF18073"/>
    </source>
</evidence>
<keyword evidence="2" id="KW-0997">Cell inner membrane</keyword>
<evidence type="ECO:0000256" key="2">
    <source>
        <dbReference type="HAMAP-Rule" id="MF_00994"/>
    </source>
</evidence>
<dbReference type="Gene3D" id="1.25.40.10">
    <property type="entry name" value="Tetratricopeptide repeat domain"/>
    <property type="match status" value="2"/>
</dbReference>
<keyword evidence="2" id="KW-0472">Membrane</keyword>
<feature type="binding site" evidence="2">
    <location>
        <position position="363"/>
    </location>
    <ligand>
        <name>Fe cation</name>
        <dbReference type="ChEBI" id="CHEBI:24875"/>
    </ligand>
</feature>
<protein>
    <recommendedName>
        <fullName evidence="2">Lipopolysaccharide assembly protein B</fullName>
    </recommendedName>
</protein>
<proteinExistence type="inferred from homology"/>
<dbReference type="GO" id="GO:0046890">
    <property type="term" value="P:regulation of lipid biosynthetic process"/>
    <property type="evidence" value="ECO:0007669"/>
    <property type="project" value="UniProtKB-UniRule"/>
</dbReference>
<dbReference type="GO" id="GO:0005506">
    <property type="term" value="F:iron ion binding"/>
    <property type="evidence" value="ECO:0007669"/>
    <property type="project" value="UniProtKB-UniRule"/>
</dbReference>
<keyword evidence="2" id="KW-1133">Transmembrane helix</keyword>
<keyword evidence="2" id="KW-0677">Repeat</keyword>
<dbReference type="Proteomes" id="UP000028006">
    <property type="component" value="Unassembled WGS sequence"/>
</dbReference>
<evidence type="ECO:0000256" key="1">
    <source>
        <dbReference type="ARBA" id="ARBA00022723"/>
    </source>
</evidence>
<feature type="binding site" evidence="2">
    <location>
        <position position="377"/>
    </location>
    <ligand>
        <name>Fe cation</name>
        <dbReference type="ChEBI" id="CHEBI:24875"/>
    </ligand>
</feature>
<dbReference type="PROSITE" id="PS50005">
    <property type="entry name" value="TPR"/>
    <property type="match status" value="1"/>
</dbReference>
<comment type="subcellular location">
    <subcellularLocation>
        <location evidence="2">Cell inner membrane</location>
        <topology evidence="2">Single-pass membrane protein</topology>
        <orientation evidence="2">Cytoplasmic side</orientation>
    </subcellularLocation>
</comment>
<dbReference type="HAMAP" id="MF_00994">
    <property type="entry name" value="LPS_assembly_LapB"/>
    <property type="match status" value="1"/>
</dbReference>
<name>A0A081NAQ5_9GAMM</name>
<dbReference type="RefSeq" id="WP_034872810.1">
    <property type="nucleotide sequence ID" value="NZ_JOKG01000001.1"/>
</dbReference>
<reference evidence="5 6" key="1">
    <citation type="submission" date="2014-06" db="EMBL/GenBank/DDBJ databases">
        <title>Whole Genome Sequences of Three Symbiotic Endozoicomonas Bacteria.</title>
        <authorList>
            <person name="Neave M.J."/>
            <person name="Apprill A."/>
            <person name="Voolstra C.R."/>
        </authorList>
    </citation>
    <scope>NUCLEOTIDE SEQUENCE [LARGE SCALE GENOMIC DNA]</scope>
    <source>
        <strain evidence="5 6">LMG 24815</strain>
    </source>
</reference>
<comment type="similarity">
    <text evidence="2">Belongs to the LapB family.</text>
</comment>
<dbReference type="eggNOG" id="COG2956">
    <property type="taxonomic scope" value="Bacteria"/>
</dbReference>
<dbReference type="Pfam" id="PF13176">
    <property type="entry name" value="TPR_7"/>
    <property type="match status" value="1"/>
</dbReference>